<sequence length="788" mass="88950">MSNPKNYTVGWICAIQTEYTAARQFLDENHEHPEHVSPNDNNEYTLGRIGSHNVVVAVLPDGEYGTSSAASVARDMLHTFPNIRIGLMVGIGGGAPTAKRDIRLGDIVVSSPSNGKGGVYQYDYGKTIRSQEFQPTGMLNQPPSLLRGAVNGLKAHYEENGNGLSEAVEAALKKKPRLRKKYQRPNLQDDRLYKTEFVHASGSEESCADVCGNDDSSLVRRHERTEDEDNTAIHYGLIASANSLMKDAVTRDKLAGKQGVLCFEMEAAGLMNHFPCLVIRGICDYSDSHKNKVWQGYAAMTAAAYAKDILRRIRPNRIEAEQKISEILSNFGQTLEKVQATAKSTDTAVKDMGLERRRDQLYDWLCPPDPSTNYNKALEQRYEGSGKWFVQGEAYREWKTQPNSFLWLYGIPGCGKTILSSTIIEDLSKALTESQPMLYFYYSFTDTRKQSTENTVRSLICQLYQKRKDVQRVVDLLFSSHENGRKQPGLESLYSTFQNMIQQANEVWIILDALDECQTREDTQAEGLLSWLRSLVASKVANVHLLVTSRPEQDIESALETWTQPENRVPIQSDLIMDDIRAYIHARVRTYEGLSRWQSSPDVQNEVETALIENADGMFRWVTCQLESLEKCLEYPTLQRALGSLPKTLDETYARILSSIPSEYEHHTRRILQFLTFSERPLRIEEAVDAIAVNIEGGKGFDPKNRMPRPREISRYCSTLVVVVARQSPEDGDAITELQLAHFSVKEYLTSKRLDQSVAKDLEETTARASIAKQDIGWSMLRLPKDIA</sequence>
<dbReference type="EMBL" id="ML995541">
    <property type="protein sequence ID" value="KAF2135962.1"/>
    <property type="molecule type" value="Genomic_DNA"/>
</dbReference>
<keyword evidence="4" id="KW-1185">Reference proteome</keyword>
<dbReference type="InterPro" id="IPR056884">
    <property type="entry name" value="NPHP3-like_N"/>
</dbReference>
<dbReference type="SUPFAM" id="SSF52540">
    <property type="entry name" value="P-loop containing nucleoside triphosphate hydrolases"/>
    <property type="match status" value="1"/>
</dbReference>
<evidence type="ECO:0000256" key="1">
    <source>
        <dbReference type="ARBA" id="ARBA00022737"/>
    </source>
</evidence>
<dbReference type="Gene3D" id="3.40.50.300">
    <property type="entry name" value="P-loop containing nucleotide triphosphate hydrolases"/>
    <property type="match status" value="1"/>
</dbReference>
<dbReference type="OrthoDB" id="1577640at2759"/>
<dbReference type="Gene3D" id="3.40.50.1580">
    <property type="entry name" value="Nucleoside phosphorylase domain"/>
    <property type="match status" value="1"/>
</dbReference>
<dbReference type="InterPro" id="IPR035994">
    <property type="entry name" value="Nucleoside_phosphorylase_sf"/>
</dbReference>
<dbReference type="Proteomes" id="UP000799438">
    <property type="component" value="Unassembled WGS sequence"/>
</dbReference>
<dbReference type="PROSITE" id="PS50837">
    <property type="entry name" value="NACHT"/>
    <property type="match status" value="1"/>
</dbReference>
<dbReference type="InterPro" id="IPR007111">
    <property type="entry name" value="NACHT_NTPase"/>
</dbReference>
<keyword evidence="1" id="KW-0677">Repeat</keyword>
<dbReference type="GeneID" id="54302042"/>
<dbReference type="PANTHER" id="PTHR46082:SF11">
    <property type="entry name" value="AAA+ ATPASE DOMAIN-CONTAINING PROTEIN-RELATED"/>
    <property type="match status" value="1"/>
</dbReference>
<dbReference type="RefSeq" id="XP_033391680.1">
    <property type="nucleotide sequence ID" value="XM_033544546.1"/>
</dbReference>
<name>A0A6A6AV98_9PEZI</name>
<dbReference type="Pfam" id="PF22939">
    <property type="entry name" value="WHD_GPIID"/>
    <property type="match status" value="1"/>
</dbReference>
<accession>A0A6A6AV98</accession>
<protein>
    <recommendedName>
        <fullName evidence="2">NACHT domain-containing protein</fullName>
    </recommendedName>
</protein>
<dbReference type="InterPro" id="IPR054471">
    <property type="entry name" value="GPIID_WHD"/>
</dbReference>
<dbReference type="Pfam" id="PF24883">
    <property type="entry name" value="NPHP3_N"/>
    <property type="match status" value="1"/>
</dbReference>
<dbReference type="AlphaFoldDB" id="A0A6A6AV98"/>
<dbReference type="InterPro" id="IPR053137">
    <property type="entry name" value="NLR-like"/>
</dbReference>
<evidence type="ECO:0000313" key="3">
    <source>
        <dbReference type="EMBL" id="KAF2135962.1"/>
    </source>
</evidence>
<dbReference type="SUPFAM" id="SSF53167">
    <property type="entry name" value="Purine and uridine phosphorylases"/>
    <property type="match status" value="1"/>
</dbReference>
<dbReference type="GO" id="GO:0003824">
    <property type="term" value="F:catalytic activity"/>
    <property type="evidence" value="ECO:0007669"/>
    <property type="project" value="InterPro"/>
</dbReference>
<evidence type="ECO:0000313" key="4">
    <source>
        <dbReference type="Proteomes" id="UP000799438"/>
    </source>
</evidence>
<evidence type="ECO:0000259" key="2">
    <source>
        <dbReference type="PROSITE" id="PS50837"/>
    </source>
</evidence>
<gene>
    <name evidence="3" type="ORF">K452DRAFT_322729</name>
</gene>
<dbReference type="PANTHER" id="PTHR46082">
    <property type="entry name" value="ATP/GTP-BINDING PROTEIN-RELATED"/>
    <property type="match status" value="1"/>
</dbReference>
<organism evidence="3 4">
    <name type="scientific">Aplosporella prunicola CBS 121167</name>
    <dbReference type="NCBI Taxonomy" id="1176127"/>
    <lineage>
        <taxon>Eukaryota</taxon>
        <taxon>Fungi</taxon>
        <taxon>Dikarya</taxon>
        <taxon>Ascomycota</taxon>
        <taxon>Pezizomycotina</taxon>
        <taxon>Dothideomycetes</taxon>
        <taxon>Dothideomycetes incertae sedis</taxon>
        <taxon>Botryosphaeriales</taxon>
        <taxon>Aplosporellaceae</taxon>
        <taxon>Aplosporella</taxon>
    </lineage>
</organism>
<feature type="domain" description="NACHT" evidence="2">
    <location>
        <begin position="404"/>
        <end position="551"/>
    </location>
</feature>
<dbReference type="GO" id="GO:0009116">
    <property type="term" value="P:nucleoside metabolic process"/>
    <property type="evidence" value="ECO:0007669"/>
    <property type="project" value="InterPro"/>
</dbReference>
<reference evidence="3" key="1">
    <citation type="journal article" date="2020" name="Stud. Mycol.">
        <title>101 Dothideomycetes genomes: a test case for predicting lifestyles and emergence of pathogens.</title>
        <authorList>
            <person name="Haridas S."/>
            <person name="Albert R."/>
            <person name="Binder M."/>
            <person name="Bloem J."/>
            <person name="Labutti K."/>
            <person name="Salamov A."/>
            <person name="Andreopoulos B."/>
            <person name="Baker S."/>
            <person name="Barry K."/>
            <person name="Bills G."/>
            <person name="Bluhm B."/>
            <person name="Cannon C."/>
            <person name="Castanera R."/>
            <person name="Culley D."/>
            <person name="Daum C."/>
            <person name="Ezra D."/>
            <person name="Gonzalez J."/>
            <person name="Henrissat B."/>
            <person name="Kuo A."/>
            <person name="Liang C."/>
            <person name="Lipzen A."/>
            <person name="Lutzoni F."/>
            <person name="Magnuson J."/>
            <person name="Mondo S."/>
            <person name="Nolan M."/>
            <person name="Ohm R."/>
            <person name="Pangilinan J."/>
            <person name="Park H.-J."/>
            <person name="Ramirez L."/>
            <person name="Alfaro M."/>
            <person name="Sun H."/>
            <person name="Tritt A."/>
            <person name="Yoshinaga Y."/>
            <person name="Zwiers L.-H."/>
            <person name="Turgeon B."/>
            <person name="Goodwin S."/>
            <person name="Spatafora J."/>
            <person name="Crous P."/>
            <person name="Grigoriev I."/>
        </authorList>
    </citation>
    <scope>NUCLEOTIDE SEQUENCE</scope>
    <source>
        <strain evidence="3">CBS 121167</strain>
    </source>
</reference>
<dbReference type="InterPro" id="IPR027417">
    <property type="entry name" value="P-loop_NTPase"/>
</dbReference>
<proteinExistence type="predicted"/>